<feature type="chain" id="PRO_5046823740" evidence="1">
    <location>
        <begin position="29"/>
        <end position="417"/>
    </location>
</feature>
<dbReference type="InterPro" id="IPR001119">
    <property type="entry name" value="SLH_dom"/>
</dbReference>
<dbReference type="Proteomes" id="UP001172054">
    <property type="component" value="Unassembled WGS sequence"/>
</dbReference>
<reference evidence="3 4" key="1">
    <citation type="submission" date="2023-06" db="EMBL/GenBank/DDBJ databases">
        <title>Novel species in genus Planococcus.</title>
        <authorList>
            <person name="Ning S."/>
        </authorList>
    </citation>
    <scope>NUCLEOTIDE SEQUENCE [LARGE SCALE GENOMIC DNA]</scope>
    <source>
        <strain evidence="3 4">N064</strain>
    </source>
</reference>
<sequence length="417" mass="46551">MLKTWGKAVVVWLLFICLYSGSTGTAQAAITFKDLQTSHWAYEDIQSLVDKKVLSGFSNGTFKPNENITRAQAAKVLSLAADIKPIQPESASFSDVSKGHWAFADIEALKKQGIVDGKTDGTFGPDEVLTRGQMAKFLSASFKLEGTAAAQFRDVKETDWKYPYVMAMRVHGITVGYPEDNTYRPEEIVTRAQMAAFANRALLQKAKIIAFGDSNTSGSYLPREFPEYPNHSWPSLLAVKNAGVSGNTTENALKRLKTDVLDHKPNTVIMMFGLNDALIRSDTKKPQVDKVQFEQNLVNMIGQMKKQQIEVILMTNLPVHEETYYKAQTFANPDIRKLYADQGGIRAWENSYNDIIRKIARQQNLKLIDNYANAIQKAGTATDAGIAKSGLVDPLLGFHWTPRGHLMVEYSVRQYIK</sequence>
<dbReference type="Gene3D" id="3.40.50.1110">
    <property type="entry name" value="SGNH hydrolase"/>
    <property type="match status" value="1"/>
</dbReference>
<evidence type="ECO:0000313" key="3">
    <source>
        <dbReference type="EMBL" id="MDN7226466.1"/>
    </source>
</evidence>
<evidence type="ECO:0000256" key="1">
    <source>
        <dbReference type="SAM" id="SignalP"/>
    </source>
</evidence>
<dbReference type="InterPro" id="IPR051465">
    <property type="entry name" value="Cell_Envelope_Struct_Comp"/>
</dbReference>
<protein>
    <submittedName>
        <fullName evidence="3">S-layer homology domain-containing protein</fullName>
    </submittedName>
</protein>
<gene>
    <name evidence="3" type="ORF">QWY15_04075</name>
</gene>
<dbReference type="Pfam" id="PF13472">
    <property type="entry name" value="Lipase_GDSL_2"/>
    <property type="match status" value="1"/>
</dbReference>
<dbReference type="InterPro" id="IPR013830">
    <property type="entry name" value="SGNH_hydro"/>
</dbReference>
<keyword evidence="1" id="KW-0732">Signal</keyword>
<keyword evidence="4" id="KW-1185">Reference proteome</keyword>
<dbReference type="EMBL" id="JAUJWW010000001">
    <property type="protein sequence ID" value="MDN7226466.1"/>
    <property type="molecule type" value="Genomic_DNA"/>
</dbReference>
<dbReference type="SUPFAM" id="SSF52266">
    <property type="entry name" value="SGNH hydrolase"/>
    <property type="match status" value="1"/>
</dbReference>
<evidence type="ECO:0000313" key="4">
    <source>
        <dbReference type="Proteomes" id="UP001172054"/>
    </source>
</evidence>
<feature type="domain" description="SLH" evidence="2">
    <location>
        <begin position="92"/>
        <end position="147"/>
    </location>
</feature>
<dbReference type="PROSITE" id="PS51272">
    <property type="entry name" value="SLH"/>
    <property type="match status" value="3"/>
</dbReference>
<feature type="domain" description="SLH" evidence="2">
    <location>
        <begin position="28"/>
        <end position="91"/>
    </location>
</feature>
<organism evidence="3 4">
    <name type="scientific">Planococcus liqunii</name>
    <dbReference type="NCBI Taxonomy" id="3058394"/>
    <lineage>
        <taxon>Bacteria</taxon>
        <taxon>Bacillati</taxon>
        <taxon>Bacillota</taxon>
        <taxon>Bacilli</taxon>
        <taxon>Bacillales</taxon>
        <taxon>Caryophanaceae</taxon>
        <taxon>Planococcus</taxon>
    </lineage>
</organism>
<dbReference type="Pfam" id="PF00395">
    <property type="entry name" value="SLH"/>
    <property type="match status" value="3"/>
</dbReference>
<accession>A0ABT8MNU9</accession>
<dbReference type="RefSeq" id="WP_301725511.1">
    <property type="nucleotide sequence ID" value="NZ_JAUJWW010000001.1"/>
</dbReference>
<proteinExistence type="predicted"/>
<name>A0ABT8MNU9_9BACL</name>
<dbReference type="InterPro" id="IPR036514">
    <property type="entry name" value="SGNH_hydro_sf"/>
</dbReference>
<evidence type="ECO:0000259" key="2">
    <source>
        <dbReference type="PROSITE" id="PS51272"/>
    </source>
</evidence>
<feature type="domain" description="SLH" evidence="2">
    <location>
        <begin position="148"/>
        <end position="212"/>
    </location>
</feature>
<comment type="caution">
    <text evidence="3">The sequence shown here is derived from an EMBL/GenBank/DDBJ whole genome shotgun (WGS) entry which is preliminary data.</text>
</comment>
<dbReference type="PANTHER" id="PTHR43308">
    <property type="entry name" value="OUTER MEMBRANE PROTEIN ALPHA-RELATED"/>
    <property type="match status" value="1"/>
</dbReference>
<feature type="signal peptide" evidence="1">
    <location>
        <begin position="1"/>
        <end position="28"/>
    </location>
</feature>